<sequence length="121" mass="13324">MPTNKNIFIILVTVQIYWPVGGHAHTHTHTHTHTCSSHMSGNCAATFCLRNQKVKTAAKTCNSGHTSAGKIFTTMGKAMVNPSLDYLQYSTGGANDRWPRNGLHHGDLARPNSYQYLGVDR</sequence>
<accession>C9ZIQ2</accession>
<dbReference type="GeneID" id="23858287"/>
<dbReference type="KEGG" id="tbg:TbgDal_I2100"/>
<evidence type="ECO:0000313" key="2">
    <source>
        <dbReference type="EMBL" id="CBH09044.1"/>
    </source>
</evidence>
<reference evidence="3" key="1">
    <citation type="journal article" date="2010" name="PLoS Negl. Trop. Dis.">
        <title>The genome sequence of Trypanosoma brucei gambiense, causative agent of chronic human african trypanosomiasis.</title>
        <authorList>
            <person name="Jackson A.P."/>
            <person name="Sanders M."/>
            <person name="Berry A."/>
            <person name="McQuillan J."/>
            <person name="Aslett M.A."/>
            <person name="Quail M.A."/>
            <person name="Chukualim B."/>
            <person name="Capewell P."/>
            <person name="MacLeod A."/>
            <person name="Melville S.E."/>
            <person name="Gibson W."/>
            <person name="Barry J.D."/>
            <person name="Berriman M."/>
            <person name="Hertz-Fowler C."/>
        </authorList>
    </citation>
    <scope>NUCLEOTIDE SEQUENCE [LARGE SCALE GENOMIC DNA]</scope>
    <source>
        <strain evidence="3">MHOM/CI/86/DAL972</strain>
    </source>
</reference>
<proteinExistence type="predicted"/>
<gene>
    <name evidence="2" type="ORF">TbgDal_I2100</name>
</gene>
<keyword evidence="1" id="KW-0732">Signal</keyword>
<evidence type="ECO:0000256" key="1">
    <source>
        <dbReference type="SAM" id="SignalP"/>
    </source>
</evidence>
<organism evidence="2 3">
    <name type="scientific">Trypanosoma brucei gambiense (strain MHOM/CI/86/DAL972)</name>
    <dbReference type="NCBI Taxonomy" id="679716"/>
    <lineage>
        <taxon>Eukaryota</taxon>
        <taxon>Discoba</taxon>
        <taxon>Euglenozoa</taxon>
        <taxon>Kinetoplastea</taxon>
        <taxon>Metakinetoplastina</taxon>
        <taxon>Trypanosomatida</taxon>
        <taxon>Trypanosomatidae</taxon>
        <taxon>Trypanosoma</taxon>
    </lineage>
</organism>
<feature type="signal peptide" evidence="1">
    <location>
        <begin position="1"/>
        <end position="22"/>
    </location>
</feature>
<feature type="chain" id="PRO_5003004566" description="Secreted protein" evidence="1">
    <location>
        <begin position="23"/>
        <end position="121"/>
    </location>
</feature>
<protein>
    <recommendedName>
        <fullName evidence="4">Secreted protein</fullName>
    </recommendedName>
</protein>
<dbReference type="RefSeq" id="XP_011771485.1">
    <property type="nucleotide sequence ID" value="XM_011773183.1"/>
</dbReference>
<dbReference type="AlphaFoldDB" id="C9ZIQ2"/>
<name>C9ZIQ2_TRYB9</name>
<dbReference type="EMBL" id="FN554964">
    <property type="protein sequence ID" value="CBH09044.1"/>
    <property type="molecule type" value="Genomic_DNA"/>
</dbReference>
<dbReference type="Proteomes" id="UP000002316">
    <property type="component" value="Chromosome 1"/>
</dbReference>
<evidence type="ECO:0008006" key="4">
    <source>
        <dbReference type="Google" id="ProtNLM"/>
    </source>
</evidence>
<evidence type="ECO:0000313" key="3">
    <source>
        <dbReference type="Proteomes" id="UP000002316"/>
    </source>
</evidence>